<dbReference type="EMBL" id="CDMY01000553">
    <property type="protein sequence ID" value="CEM22540.1"/>
    <property type="molecule type" value="Genomic_DNA"/>
</dbReference>
<organism evidence="3 4">
    <name type="scientific">Vitrella brassicaformis (strain CCMP3155)</name>
    <dbReference type="NCBI Taxonomy" id="1169540"/>
    <lineage>
        <taxon>Eukaryota</taxon>
        <taxon>Sar</taxon>
        <taxon>Alveolata</taxon>
        <taxon>Colpodellida</taxon>
        <taxon>Vitrellaceae</taxon>
        <taxon>Vitrella</taxon>
    </lineage>
</organism>
<keyword evidence="2" id="KW-0812">Transmembrane</keyword>
<proteinExistence type="predicted"/>
<evidence type="ECO:0000256" key="2">
    <source>
        <dbReference type="SAM" id="Phobius"/>
    </source>
</evidence>
<dbReference type="Proteomes" id="UP000041254">
    <property type="component" value="Unassembled WGS sequence"/>
</dbReference>
<dbReference type="PANTHER" id="PTHR31735">
    <property type="entry name" value="VACUOLAR MEMBRANE PROTEIN YPL162C"/>
    <property type="match status" value="1"/>
</dbReference>
<dbReference type="Pfam" id="PF12400">
    <property type="entry name" value="STIMATE"/>
    <property type="match status" value="1"/>
</dbReference>
<dbReference type="OrthoDB" id="431202at2759"/>
<dbReference type="InParanoid" id="A0A0G4G2N4"/>
<evidence type="ECO:0000256" key="1">
    <source>
        <dbReference type="SAM" id="MobiDB-lite"/>
    </source>
</evidence>
<accession>A0A0G4G2N4</accession>
<feature type="region of interest" description="Disordered" evidence="1">
    <location>
        <begin position="231"/>
        <end position="272"/>
    </location>
</feature>
<keyword evidence="4" id="KW-1185">Reference proteome</keyword>
<dbReference type="PANTHER" id="PTHR31735:SF1">
    <property type="entry name" value="VACUOLAR MEMBRANE PROTEIN YPL162C"/>
    <property type="match status" value="1"/>
</dbReference>
<evidence type="ECO:0000313" key="3">
    <source>
        <dbReference type="EMBL" id="CEM22540.1"/>
    </source>
</evidence>
<dbReference type="VEuPathDB" id="CryptoDB:Vbra_16813"/>
<dbReference type="InterPro" id="IPR022127">
    <property type="entry name" value="STIMATE/YPL162C"/>
</dbReference>
<feature type="compositionally biased region" description="Basic and acidic residues" evidence="1">
    <location>
        <begin position="262"/>
        <end position="272"/>
    </location>
</feature>
<feature type="transmembrane region" description="Helical" evidence="2">
    <location>
        <begin position="188"/>
        <end position="206"/>
    </location>
</feature>
<gene>
    <name evidence="3" type="ORF">Vbra_16813</name>
</gene>
<sequence length="272" mass="30605">MASKIYLVSERCELLGRFGSFGWWVQGLLGLISFSSLIIKRQRERVKRSWLVFGLDSSKQAAGALTLHLLNLLFAEGLSGLKRQPHRDPCNWYWVNIMVDTTLGVLVTYLLLQQARKLLHLSGDRGGGPSLLSSVDWRKWLRQLGLWEAIVVAMKMLMLMLMLAASAPLGWLADSLLSPLDGLPKGKLMVVMVLTPLIMNAFQYWVTDGFIKRQEREAAPLYYETESASAMPFDRPLSQPNVASGPPTHTRESELPQYFHATRGDDEGRDDS</sequence>
<dbReference type="OMA" id="MLVIWAA"/>
<dbReference type="PhylomeDB" id="A0A0G4G2N4"/>
<feature type="transmembrane region" description="Helical" evidence="2">
    <location>
        <begin position="146"/>
        <end position="168"/>
    </location>
</feature>
<keyword evidence="2" id="KW-1133">Transmembrane helix</keyword>
<name>A0A0G4G2N4_VITBC</name>
<protein>
    <submittedName>
        <fullName evidence="3">Uncharacterized protein</fullName>
    </submittedName>
</protein>
<feature type="transmembrane region" description="Helical" evidence="2">
    <location>
        <begin position="20"/>
        <end position="39"/>
    </location>
</feature>
<dbReference type="GO" id="GO:0016020">
    <property type="term" value="C:membrane"/>
    <property type="evidence" value="ECO:0007669"/>
    <property type="project" value="TreeGrafter"/>
</dbReference>
<dbReference type="STRING" id="1169540.A0A0G4G2N4"/>
<dbReference type="AlphaFoldDB" id="A0A0G4G2N4"/>
<keyword evidence="2" id="KW-0472">Membrane</keyword>
<evidence type="ECO:0000313" key="4">
    <source>
        <dbReference type="Proteomes" id="UP000041254"/>
    </source>
</evidence>
<reference evidence="3 4" key="1">
    <citation type="submission" date="2014-11" db="EMBL/GenBank/DDBJ databases">
        <authorList>
            <person name="Zhu J."/>
            <person name="Qi W."/>
            <person name="Song R."/>
        </authorList>
    </citation>
    <scope>NUCLEOTIDE SEQUENCE [LARGE SCALE GENOMIC DNA]</scope>
</reference>